<feature type="region of interest" description="Disordered" evidence="1">
    <location>
        <begin position="94"/>
        <end position="158"/>
    </location>
</feature>
<dbReference type="EMBL" id="AKFS01000302">
    <property type="protein sequence ID" value="EJF35357.1"/>
    <property type="molecule type" value="Genomic_DNA"/>
</dbReference>
<dbReference type="InterPro" id="IPR011083">
    <property type="entry name" value="Phage_tail_collar_dom"/>
</dbReference>
<dbReference type="Proteomes" id="UP000004578">
    <property type="component" value="Unassembled WGS sequence"/>
</dbReference>
<dbReference type="GO" id="GO:0030020">
    <property type="term" value="F:extracellular matrix structural constituent conferring tensile strength"/>
    <property type="evidence" value="ECO:0007669"/>
    <property type="project" value="TreeGrafter"/>
</dbReference>
<dbReference type="SUPFAM" id="SSF88874">
    <property type="entry name" value="Receptor-binding domain of short tail fibre protein gp12"/>
    <property type="match status" value="1"/>
</dbReference>
<gene>
    <name evidence="3" type="ORF">HMPREF1317_0135</name>
</gene>
<dbReference type="PATRIC" id="fig|1125717.3.peg.2014"/>
<sequence>MSEEIRYLAGVVAELKRRLDAAPSYRWGTVRKTERKHRFIIELDGDDNYVDYEKTVRGIDMGDQLLHTKMAPGDRVLVQILDGAMHVIAHTRSDPNAYITPGTGSGEAGKQGPPGPKGEPGPRGPRGEKGDKGDPGPKGEPGEMGPRGEKGDPGEAITVVTPPGVIAQYAGSAAPQGWLLCDGAQYDRKTYPELAKVFGNGFTFRVPDLRGRFVLGVNVQHPLNQVGGAETHRLTTAEMPSHQHQIGGEVSAWSNGAAIYQTNFAGGSQWQGIADFGGGNIDRAVAKKTGGDQPFSIMPPYMALNFIIKT</sequence>
<dbReference type="Pfam" id="PF01391">
    <property type="entry name" value="Collagen"/>
    <property type="match status" value="1"/>
</dbReference>
<evidence type="ECO:0000313" key="4">
    <source>
        <dbReference type="Proteomes" id="UP000004578"/>
    </source>
</evidence>
<evidence type="ECO:0000313" key="3">
    <source>
        <dbReference type="EMBL" id="EJF35357.1"/>
    </source>
</evidence>
<dbReference type="CDD" id="cd22641">
    <property type="entry name" value="C24-like"/>
    <property type="match status" value="1"/>
</dbReference>
<protein>
    <submittedName>
        <fullName evidence="3">Phage tail collar domain protein</fullName>
    </submittedName>
</protein>
<dbReference type="GO" id="GO:0005615">
    <property type="term" value="C:extracellular space"/>
    <property type="evidence" value="ECO:0007669"/>
    <property type="project" value="TreeGrafter"/>
</dbReference>
<keyword evidence="4" id="KW-1185">Reference proteome</keyword>
<feature type="compositionally biased region" description="Basic and acidic residues" evidence="1">
    <location>
        <begin position="125"/>
        <end position="153"/>
    </location>
</feature>
<dbReference type="PANTHER" id="PTHR24023">
    <property type="entry name" value="COLLAGEN ALPHA"/>
    <property type="match status" value="1"/>
</dbReference>
<evidence type="ECO:0000259" key="2">
    <source>
        <dbReference type="Pfam" id="PF07484"/>
    </source>
</evidence>
<comment type="caution">
    <text evidence="3">The sequence shown here is derived from an EMBL/GenBank/DDBJ whole genome shotgun (WGS) entry which is preliminary data.</text>
</comment>
<dbReference type="GO" id="GO:0031012">
    <property type="term" value="C:extracellular matrix"/>
    <property type="evidence" value="ECO:0007669"/>
    <property type="project" value="TreeGrafter"/>
</dbReference>
<feature type="domain" description="Phage tail collar" evidence="2">
    <location>
        <begin position="164"/>
        <end position="214"/>
    </location>
</feature>
<dbReference type="GO" id="GO:0030198">
    <property type="term" value="P:extracellular matrix organization"/>
    <property type="evidence" value="ECO:0007669"/>
    <property type="project" value="TreeGrafter"/>
</dbReference>
<dbReference type="InterPro" id="IPR050149">
    <property type="entry name" value="Collagen_superfamily"/>
</dbReference>
<organism evidence="3 4">
    <name type="scientific">Schaalia georgiae F0490</name>
    <dbReference type="NCBI Taxonomy" id="1125717"/>
    <lineage>
        <taxon>Bacteria</taxon>
        <taxon>Bacillati</taxon>
        <taxon>Actinomycetota</taxon>
        <taxon>Actinomycetes</taxon>
        <taxon>Actinomycetales</taxon>
        <taxon>Actinomycetaceae</taxon>
        <taxon>Schaalia</taxon>
    </lineage>
</organism>
<dbReference type="Gene3D" id="3.90.1340.10">
    <property type="entry name" value="Phage tail collar domain"/>
    <property type="match status" value="1"/>
</dbReference>
<reference evidence="3 4" key="1">
    <citation type="submission" date="2012-05" db="EMBL/GenBank/DDBJ databases">
        <authorList>
            <person name="Harkins D.M."/>
            <person name="Madupu R."/>
            <person name="Durkin A.S."/>
            <person name="Torralba M."/>
            <person name="Methe B."/>
            <person name="Sutton G.G."/>
            <person name="Nelson K.E."/>
        </authorList>
    </citation>
    <scope>NUCLEOTIDE SEQUENCE [LARGE SCALE GENOMIC DNA]</scope>
    <source>
        <strain evidence="3 4">F0490</strain>
    </source>
</reference>
<dbReference type="Pfam" id="PF07484">
    <property type="entry name" value="Collar"/>
    <property type="match status" value="1"/>
</dbReference>
<dbReference type="PANTHER" id="PTHR24023:SF1082">
    <property type="entry name" value="COLLAGEN TRIPLE HELIX REPEAT"/>
    <property type="match status" value="1"/>
</dbReference>
<feature type="compositionally biased region" description="Pro residues" evidence="1">
    <location>
        <begin position="113"/>
        <end position="123"/>
    </location>
</feature>
<dbReference type="InterPro" id="IPR037053">
    <property type="entry name" value="Phage_tail_collar_dom_sf"/>
</dbReference>
<dbReference type="InterPro" id="IPR008160">
    <property type="entry name" value="Collagen"/>
</dbReference>
<accession>J0MTG7</accession>
<dbReference type="AlphaFoldDB" id="J0MTG7"/>
<proteinExistence type="predicted"/>
<name>J0MTG7_9ACTO</name>
<dbReference type="RefSeq" id="WP_005872943.1">
    <property type="nucleotide sequence ID" value="NZ_AKFS01000302.1"/>
</dbReference>
<evidence type="ECO:0000256" key="1">
    <source>
        <dbReference type="SAM" id="MobiDB-lite"/>
    </source>
</evidence>